<gene>
    <name evidence="2" type="ORF">GALMADRAFT_146764</name>
</gene>
<organism evidence="2 3">
    <name type="scientific">Galerina marginata (strain CBS 339.88)</name>
    <dbReference type="NCBI Taxonomy" id="685588"/>
    <lineage>
        <taxon>Eukaryota</taxon>
        <taxon>Fungi</taxon>
        <taxon>Dikarya</taxon>
        <taxon>Basidiomycota</taxon>
        <taxon>Agaricomycotina</taxon>
        <taxon>Agaricomycetes</taxon>
        <taxon>Agaricomycetidae</taxon>
        <taxon>Agaricales</taxon>
        <taxon>Agaricineae</taxon>
        <taxon>Strophariaceae</taxon>
        <taxon>Galerina</taxon>
    </lineage>
</organism>
<dbReference type="Proteomes" id="UP000027222">
    <property type="component" value="Unassembled WGS sequence"/>
</dbReference>
<dbReference type="OrthoDB" id="3040645at2759"/>
<dbReference type="EMBL" id="KL142411">
    <property type="protein sequence ID" value="KDR68034.1"/>
    <property type="molecule type" value="Genomic_DNA"/>
</dbReference>
<evidence type="ECO:0000256" key="1">
    <source>
        <dbReference type="SAM" id="MobiDB-lite"/>
    </source>
</evidence>
<keyword evidence="3" id="KW-1185">Reference proteome</keyword>
<feature type="region of interest" description="Disordered" evidence="1">
    <location>
        <begin position="1"/>
        <end position="24"/>
    </location>
</feature>
<protein>
    <submittedName>
        <fullName evidence="2">Uncharacterized protein</fullName>
    </submittedName>
</protein>
<dbReference type="AlphaFoldDB" id="A0A067SK05"/>
<name>A0A067SK05_GALM3</name>
<evidence type="ECO:0000313" key="3">
    <source>
        <dbReference type="Proteomes" id="UP000027222"/>
    </source>
</evidence>
<dbReference type="HOGENOM" id="CLU_866115_0_0_1"/>
<sequence>MSTIYTSPYSSFTTELPSTPPPSPVVDAIVELPTDSLSSSALSPSSSNAVAVRPHSSINLLKVVLQDPYLTTIFFGAINSRVTEYNISPLDVTVDLDLGVTSFLLDERLADSAWLAVVKLAQIVQCAGNQHNPYDLKGAPLPLTIPDAAFRSIDTEPILLPITLLTPTVNPLRQKYSSYQALLDQFALVQKTVLAHIAWMAIAIHRSLAQGPRSLWSWGSYFGIGWGEFLERVSGVHDVHSVRTPMPTIEEPYDLTSIENRVALVLHPTMSEAMISYNAREARAADIYEGRIQLADFSEREKYLIRVIGLATNQGLFITYN</sequence>
<reference evidence="3" key="1">
    <citation type="journal article" date="2014" name="Proc. Natl. Acad. Sci. U.S.A.">
        <title>Extensive sampling of basidiomycete genomes demonstrates inadequacy of the white-rot/brown-rot paradigm for wood decay fungi.</title>
        <authorList>
            <person name="Riley R."/>
            <person name="Salamov A.A."/>
            <person name="Brown D.W."/>
            <person name="Nagy L.G."/>
            <person name="Floudas D."/>
            <person name="Held B.W."/>
            <person name="Levasseur A."/>
            <person name="Lombard V."/>
            <person name="Morin E."/>
            <person name="Otillar R."/>
            <person name="Lindquist E.A."/>
            <person name="Sun H."/>
            <person name="LaButti K.M."/>
            <person name="Schmutz J."/>
            <person name="Jabbour D."/>
            <person name="Luo H."/>
            <person name="Baker S.E."/>
            <person name="Pisabarro A.G."/>
            <person name="Walton J.D."/>
            <person name="Blanchette R.A."/>
            <person name="Henrissat B."/>
            <person name="Martin F."/>
            <person name="Cullen D."/>
            <person name="Hibbett D.S."/>
            <person name="Grigoriev I.V."/>
        </authorList>
    </citation>
    <scope>NUCLEOTIDE SEQUENCE [LARGE SCALE GENOMIC DNA]</scope>
    <source>
        <strain evidence="3">CBS 339.88</strain>
    </source>
</reference>
<proteinExistence type="predicted"/>
<evidence type="ECO:0000313" key="2">
    <source>
        <dbReference type="EMBL" id="KDR68034.1"/>
    </source>
</evidence>
<accession>A0A067SK05</accession>